<name>A0AC59FV84_CLODI</name>
<sequence length="75" mass="8544">MKILKVKFPTKILKAGKAIRVTCARFGFESDCIITQSQEFELTVVYFDKELDDLVQSSITIDDAIGYDYCIETLN</sequence>
<reference evidence="1 2" key="1">
    <citation type="journal article" date="2015" name="Genome Announc.">
        <title>Complete Genome Sequence of the Clostridium difficile Type Strain DSM 1296T.</title>
        <authorList>
            <person name="Riedel T."/>
            <person name="Bunk B."/>
            <person name="Wittmann J."/>
            <person name="Thurmer A."/>
            <person name="Sproer C."/>
            <person name="Gronow S."/>
            <person name="Liesegang H."/>
            <person name="Daniel R."/>
            <person name="Overmann J."/>
        </authorList>
    </citation>
    <scope>NUCLEOTIDE SEQUENCE [LARGE SCALE GENOMIC DNA]</scope>
    <source>
        <strain evidence="2">ATCC 9689 / DSM 1296 / BCRC 10642 / JCM 1296 / NCIMB 10666 / NCTC 11209 / 90556-M6S</strain>
    </source>
</reference>
<evidence type="ECO:0000313" key="1">
    <source>
        <dbReference type="EMBL" id="AKP41230.1"/>
    </source>
</evidence>
<dbReference type="Proteomes" id="UP001510562">
    <property type="component" value="Chromosome"/>
</dbReference>
<dbReference type="EMBL" id="CP011968">
    <property type="protein sequence ID" value="AKP41230.1"/>
    <property type="molecule type" value="Genomic_DNA"/>
</dbReference>
<gene>
    <name evidence="1" type="ORF">CDIF1296T_00332</name>
</gene>
<proteinExistence type="predicted"/>
<evidence type="ECO:0000313" key="2">
    <source>
        <dbReference type="Proteomes" id="UP001510562"/>
    </source>
</evidence>
<keyword evidence="2" id="KW-1185">Reference proteome</keyword>
<organism evidence="1 2">
    <name type="scientific">Clostridioides difficile ATCC 9689 = DSM 1296</name>
    <dbReference type="NCBI Taxonomy" id="1121308"/>
    <lineage>
        <taxon>Bacteria</taxon>
        <taxon>Bacillati</taxon>
        <taxon>Bacillota</taxon>
        <taxon>Clostridia</taxon>
        <taxon>Peptostreptococcales</taxon>
        <taxon>Peptostreptococcaceae</taxon>
        <taxon>Clostridioides</taxon>
    </lineage>
</organism>
<accession>A0AC59FV84</accession>
<protein>
    <submittedName>
        <fullName evidence="1">Uncharacterized protein</fullName>
    </submittedName>
</protein>